<keyword evidence="8" id="KW-0464">Manganese</keyword>
<dbReference type="InterPro" id="IPR050646">
    <property type="entry name" value="Cas1"/>
</dbReference>
<dbReference type="InterPro" id="IPR042206">
    <property type="entry name" value="CRISPR-assoc_Cas1_C"/>
</dbReference>
<comment type="subunit">
    <text evidence="9">Homodimer, forms a heterotetramer with a Cas2 homodimer.</text>
</comment>
<dbReference type="PANTHER" id="PTHR34353">
    <property type="entry name" value="CRISPR-ASSOCIATED ENDONUCLEASE CAS1 1"/>
    <property type="match status" value="1"/>
</dbReference>
<dbReference type="Gene3D" id="3.100.10.20">
    <property type="entry name" value="CRISPR-associated endonuclease Cas1, N-terminal domain"/>
    <property type="match status" value="1"/>
</dbReference>
<evidence type="ECO:0000313" key="10">
    <source>
        <dbReference type="EMBL" id="EES51820.1"/>
    </source>
</evidence>
<evidence type="ECO:0000256" key="1">
    <source>
        <dbReference type="ARBA" id="ARBA00022722"/>
    </source>
</evidence>
<accession>C6HZN2</accession>
<keyword evidence="5" id="KW-0460">Magnesium</keyword>
<dbReference type="AlphaFoldDB" id="C6HZN2"/>
<evidence type="ECO:0000256" key="4">
    <source>
        <dbReference type="ARBA" id="ARBA00022801"/>
    </source>
</evidence>
<dbReference type="InterPro" id="IPR042211">
    <property type="entry name" value="CRISPR-assoc_Cas1_N"/>
</dbReference>
<dbReference type="GO" id="GO:0016787">
    <property type="term" value="F:hydrolase activity"/>
    <property type="evidence" value="ECO:0007669"/>
    <property type="project" value="UniProtKB-KW"/>
</dbReference>
<dbReference type="CDD" id="cd09634">
    <property type="entry name" value="Cas1_I-II-III"/>
    <property type="match status" value="1"/>
</dbReference>
<dbReference type="Pfam" id="PF01867">
    <property type="entry name" value="Cas_Cas1"/>
    <property type="match status" value="1"/>
</dbReference>
<proteinExistence type="predicted"/>
<keyword evidence="1" id="KW-0540">Nuclease</keyword>
<dbReference type="GO" id="GO:0003677">
    <property type="term" value="F:DNA binding"/>
    <property type="evidence" value="ECO:0007669"/>
    <property type="project" value="UniProtKB-KW"/>
</dbReference>
<evidence type="ECO:0000256" key="8">
    <source>
        <dbReference type="ARBA" id="ARBA00023211"/>
    </source>
</evidence>
<evidence type="ECO:0000256" key="7">
    <source>
        <dbReference type="ARBA" id="ARBA00023125"/>
    </source>
</evidence>
<reference evidence="10 11" key="1">
    <citation type="journal article" date="2009" name="Appl. Environ. Microbiol.">
        <title>Community genomic and proteomic analyses of chemoautotrophic iron-oxidizing "Leptospirillum rubarum" (Group II) and "Leptospirillum ferrodiazotrophum" (Group III) bacteria in acid mine drainage biofilms.</title>
        <authorList>
            <person name="Goltsman D.S."/>
            <person name="Denef V.J."/>
            <person name="Singer S.W."/>
            <person name="VerBerkmoes N.C."/>
            <person name="Lefsrud M."/>
            <person name="Mueller R.S."/>
            <person name="Dick G.J."/>
            <person name="Sun C.L."/>
            <person name="Wheeler K.E."/>
            <person name="Zemla A."/>
            <person name="Baker B.J."/>
            <person name="Hauser L."/>
            <person name="Land M."/>
            <person name="Shah M.B."/>
            <person name="Thelen M.P."/>
            <person name="Hettich R.L."/>
            <person name="Banfield J.F."/>
        </authorList>
    </citation>
    <scope>NUCLEOTIDE SEQUENCE [LARGE SCALE GENOMIC DNA]</scope>
</reference>
<dbReference type="PANTHER" id="PTHR34353:SF2">
    <property type="entry name" value="CRISPR-ASSOCIATED ENDONUCLEASE CAS1 1"/>
    <property type="match status" value="1"/>
</dbReference>
<dbReference type="Proteomes" id="UP000009374">
    <property type="component" value="Unassembled WGS sequence"/>
</dbReference>
<evidence type="ECO:0000256" key="9">
    <source>
        <dbReference type="ARBA" id="ARBA00038592"/>
    </source>
</evidence>
<evidence type="ECO:0000256" key="3">
    <source>
        <dbReference type="ARBA" id="ARBA00022759"/>
    </source>
</evidence>
<keyword evidence="6" id="KW-0051">Antiviral defense</keyword>
<dbReference type="GO" id="GO:0051607">
    <property type="term" value="P:defense response to virus"/>
    <property type="evidence" value="ECO:0007669"/>
    <property type="project" value="UniProtKB-KW"/>
</dbReference>
<evidence type="ECO:0000313" key="11">
    <source>
        <dbReference type="Proteomes" id="UP000009374"/>
    </source>
</evidence>
<sequence length="245" mass="27486">MATLYLDRKGLDLDVENGSLILREEGERIRSIPLTFLDRVVIRANISLSSAVLGELSESGTETVVLSGRQGRKVARIEGSRHNDARIRLRQYALFHDTTLRKRWAGRLVRSKIRSQARSLGTILKVRPDLTSSLLRPMEQLQSIGEKIRERTLDPFEISELLGLEGGAGSLYFESFSKAFPPSLGFTSRNRRPPRDPANAVLSLAYTLLHFDGVRTANMVGLDPLIGFYHEPAYGRDSLVFNCNF</sequence>
<dbReference type="NCBIfam" id="TIGR00287">
    <property type="entry name" value="cas1"/>
    <property type="match status" value="1"/>
</dbReference>
<dbReference type="Gene3D" id="1.20.120.920">
    <property type="entry name" value="CRISPR-associated endonuclease Cas1, C-terminal domain"/>
    <property type="match status" value="1"/>
</dbReference>
<gene>
    <name evidence="10" type="ORF">UBAL3_95450040</name>
</gene>
<keyword evidence="4" id="KW-0378">Hydrolase</keyword>
<dbReference type="InterPro" id="IPR002729">
    <property type="entry name" value="CRISPR-assoc_Cas1"/>
</dbReference>
<dbReference type="EMBL" id="GG693884">
    <property type="protein sequence ID" value="EES51820.1"/>
    <property type="molecule type" value="Genomic_DNA"/>
</dbReference>
<evidence type="ECO:0000256" key="6">
    <source>
        <dbReference type="ARBA" id="ARBA00023118"/>
    </source>
</evidence>
<keyword evidence="2" id="KW-0479">Metal-binding</keyword>
<keyword evidence="3" id="KW-0255">Endonuclease</keyword>
<evidence type="ECO:0000256" key="5">
    <source>
        <dbReference type="ARBA" id="ARBA00022842"/>
    </source>
</evidence>
<organism evidence="10 11">
    <name type="scientific">Leptospirillum ferrodiazotrophum</name>
    <dbReference type="NCBI Taxonomy" id="412449"/>
    <lineage>
        <taxon>Bacteria</taxon>
        <taxon>Pseudomonadati</taxon>
        <taxon>Nitrospirota</taxon>
        <taxon>Nitrospiria</taxon>
        <taxon>Nitrospirales</taxon>
        <taxon>Nitrospiraceae</taxon>
        <taxon>Leptospirillum</taxon>
    </lineage>
</organism>
<protein>
    <submittedName>
        <fullName evidence="10">CRISPR-associated protein Cas1</fullName>
    </submittedName>
</protein>
<dbReference type="GO" id="GO:0046872">
    <property type="term" value="F:metal ion binding"/>
    <property type="evidence" value="ECO:0007669"/>
    <property type="project" value="UniProtKB-KW"/>
</dbReference>
<name>C6HZN2_9BACT</name>
<dbReference type="GO" id="GO:0043571">
    <property type="term" value="P:maintenance of CRISPR repeat elements"/>
    <property type="evidence" value="ECO:0007669"/>
    <property type="project" value="InterPro"/>
</dbReference>
<keyword evidence="7" id="KW-0238">DNA-binding</keyword>
<evidence type="ECO:0000256" key="2">
    <source>
        <dbReference type="ARBA" id="ARBA00022723"/>
    </source>
</evidence>
<keyword evidence="11" id="KW-1185">Reference proteome</keyword>
<dbReference type="GO" id="GO:0004519">
    <property type="term" value="F:endonuclease activity"/>
    <property type="evidence" value="ECO:0007669"/>
    <property type="project" value="UniProtKB-KW"/>
</dbReference>